<keyword evidence="1" id="KW-0812">Transmembrane</keyword>
<feature type="transmembrane region" description="Helical" evidence="1">
    <location>
        <begin position="92"/>
        <end position="112"/>
    </location>
</feature>
<sequence length="127" mass="14672">MINVAVTIYLLGIIVFSSLAYRLKVNDGYQDLTRLTFIKNIKDDYQTFVAKARMFARYTLSFLTSSAMIFCGGLIVSLVINSRIYTEQSLSIMIILAISLFLQQFFFARLLVKTTYLKKLIYLRTHD</sequence>
<evidence type="ECO:0000313" key="3">
    <source>
        <dbReference type="Proteomes" id="UP000674938"/>
    </source>
</evidence>
<accession>A0A940P3D2</accession>
<protein>
    <submittedName>
        <fullName evidence="2">Uncharacterized protein</fullName>
    </submittedName>
</protein>
<dbReference type="RefSeq" id="WP_209526154.1">
    <property type="nucleotide sequence ID" value="NZ_JAEEGA010000004.1"/>
</dbReference>
<feature type="transmembrane region" description="Helical" evidence="1">
    <location>
        <begin position="60"/>
        <end position="80"/>
    </location>
</feature>
<gene>
    <name evidence="2" type="ORF">I6N95_07135</name>
</gene>
<keyword evidence="1" id="KW-0472">Membrane</keyword>
<name>A0A940P3D2_9ENTE</name>
<feature type="transmembrane region" description="Helical" evidence="1">
    <location>
        <begin position="6"/>
        <end position="23"/>
    </location>
</feature>
<keyword evidence="3" id="KW-1185">Reference proteome</keyword>
<proteinExistence type="predicted"/>
<dbReference type="AlphaFoldDB" id="A0A940P3D2"/>
<evidence type="ECO:0000313" key="2">
    <source>
        <dbReference type="EMBL" id="MBP1040774.1"/>
    </source>
</evidence>
<dbReference type="EMBL" id="JAEEGA010000004">
    <property type="protein sequence ID" value="MBP1040774.1"/>
    <property type="molecule type" value="Genomic_DNA"/>
</dbReference>
<comment type="caution">
    <text evidence="2">The sequence shown here is derived from an EMBL/GenBank/DDBJ whole genome shotgun (WGS) entry which is preliminary data.</text>
</comment>
<evidence type="ECO:0000256" key="1">
    <source>
        <dbReference type="SAM" id="Phobius"/>
    </source>
</evidence>
<organism evidence="2 3">
    <name type="scientific">Vagococcus allomyrinae</name>
    <dbReference type="NCBI Taxonomy" id="2794353"/>
    <lineage>
        <taxon>Bacteria</taxon>
        <taxon>Bacillati</taxon>
        <taxon>Bacillota</taxon>
        <taxon>Bacilli</taxon>
        <taxon>Lactobacillales</taxon>
        <taxon>Enterococcaceae</taxon>
        <taxon>Vagococcus</taxon>
    </lineage>
</organism>
<dbReference type="Proteomes" id="UP000674938">
    <property type="component" value="Unassembled WGS sequence"/>
</dbReference>
<keyword evidence="1" id="KW-1133">Transmembrane helix</keyword>
<reference evidence="2" key="1">
    <citation type="submission" date="2020-12" db="EMBL/GenBank/DDBJ databases">
        <title>Vagococcus allomyrinae sp. nov. and Enterococcus lavae sp. nov., isolated from the larvae of Allomyrina dichotoma.</title>
        <authorList>
            <person name="Lee S.D."/>
        </authorList>
    </citation>
    <scope>NUCLEOTIDE SEQUENCE</scope>
    <source>
        <strain evidence="2">BWB3-3</strain>
    </source>
</reference>